<dbReference type="Pfam" id="PF03990">
    <property type="entry name" value="DUF348"/>
    <property type="match status" value="3"/>
</dbReference>
<dbReference type="InterPro" id="IPR011098">
    <property type="entry name" value="G5_dom"/>
</dbReference>
<dbReference type="InterPro" id="IPR023346">
    <property type="entry name" value="Lysozyme-like_dom_sf"/>
</dbReference>
<name>A0A2G3PTC4_WILMA</name>
<evidence type="ECO:0000313" key="5">
    <source>
        <dbReference type="EMBL" id="PHV69011.1"/>
    </source>
</evidence>
<dbReference type="PROSITE" id="PS51109">
    <property type="entry name" value="G5"/>
    <property type="match status" value="1"/>
</dbReference>
<dbReference type="Proteomes" id="UP000225108">
    <property type="component" value="Unassembled WGS sequence"/>
</dbReference>
<dbReference type="Gene3D" id="1.10.530.10">
    <property type="match status" value="1"/>
</dbReference>
<dbReference type="Pfam" id="PF07501">
    <property type="entry name" value="G5"/>
    <property type="match status" value="1"/>
</dbReference>
<accession>A0A2G3PTC4</accession>
<evidence type="ECO:0000256" key="2">
    <source>
        <dbReference type="ARBA" id="ARBA00022729"/>
    </source>
</evidence>
<dbReference type="Gene3D" id="2.20.230.10">
    <property type="entry name" value="Resuscitation-promoting factor rpfb"/>
    <property type="match status" value="1"/>
</dbReference>
<evidence type="ECO:0000256" key="1">
    <source>
        <dbReference type="ARBA" id="ARBA00010830"/>
    </source>
</evidence>
<dbReference type="RefSeq" id="WP_099382085.1">
    <property type="nucleotide sequence ID" value="NZ_PEBD01000004.1"/>
</dbReference>
<proteinExistence type="inferred from homology"/>
<dbReference type="InterPro" id="IPR007137">
    <property type="entry name" value="DUF348"/>
</dbReference>
<reference evidence="5 6" key="1">
    <citation type="submission" date="2017-10" db="EMBL/GenBank/DDBJ databases">
        <title>The draft genome sequence of Williamsia sp. BULT 1.1 isolated from the semi-arid grassland soils from South Africa.</title>
        <authorList>
            <person name="Kabwe M.H."/>
            <person name="Govender N."/>
            <person name="Mutseka Lunga P."/>
            <person name="Vikram S."/>
            <person name="Makhalanyane T.P."/>
        </authorList>
    </citation>
    <scope>NUCLEOTIDE SEQUENCE [LARGE SCALE GENOMIC DNA]</scope>
    <source>
        <strain evidence="5 6">BULT 1.1</strain>
    </source>
</reference>
<keyword evidence="2" id="KW-0732">Signal</keyword>
<gene>
    <name evidence="5" type="ORF">CSW57_05635</name>
</gene>
<protein>
    <submittedName>
        <fullName evidence="5">Resuscitation-promoting factor</fullName>
    </submittedName>
</protein>
<evidence type="ECO:0000259" key="4">
    <source>
        <dbReference type="PROSITE" id="PS51109"/>
    </source>
</evidence>
<organism evidence="5 6">
    <name type="scientific">Williamsia marianensis</name>
    <dbReference type="NCBI Taxonomy" id="85044"/>
    <lineage>
        <taxon>Bacteria</taxon>
        <taxon>Bacillati</taxon>
        <taxon>Actinomycetota</taxon>
        <taxon>Actinomycetes</taxon>
        <taxon>Mycobacteriales</taxon>
        <taxon>Nocardiaceae</taxon>
        <taxon>Williamsia</taxon>
    </lineage>
</organism>
<dbReference type="SMART" id="SM01208">
    <property type="entry name" value="G5"/>
    <property type="match status" value="1"/>
</dbReference>
<comment type="caution">
    <text evidence="5">The sequence shown here is derived from an EMBL/GenBank/DDBJ whole genome shotgun (WGS) entry which is preliminary data.</text>
</comment>
<dbReference type="AlphaFoldDB" id="A0A2G3PTC4"/>
<dbReference type="EMBL" id="PEBD01000004">
    <property type="protein sequence ID" value="PHV69011.1"/>
    <property type="molecule type" value="Genomic_DNA"/>
</dbReference>
<feature type="domain" description="G5" evidence="4">
    <location>
        <begin position="205"/>
        <end position="285"/>
    </location>
</feature>
<evidence type="ECO:0000256" key="3">
    <source>
        <dbReference type="ARBA" id="ARBA00022801"/>
    </source>
</evidence>
<dbReference type="GO" id="GO:0016787">
    <property type="term" value="F:hydrolase activity"/>
    <property type="evidence" value="ECO:0007669"/>
    <property type="project" value="UniProtKB-KW"/>
</dbReference>
<evidence type="ECO:0000313" key="6">
    <source>
        <dbReference type="Proteomes" id="UP000225108"/>
    </source>
</evidence>
<dbReference type="InterPro" id="IPR051933">
    <property type="entry name" value="Resuscitation_pf_RpfB"/>
</dbReference>
<comment type="similarity">
    <text evidence="1">Belongs to the transglycosylase family. Rpf subfamily.</text>
</comment>
<dbReference type="Pfam" id="PF06737">
    <property type="entry name" value="Transglycosylas"/>
    <property type="match status" value="1"/>
</dbReference>
<dbReference type="PANTHER" id="PTHR39160">
    <property type="entry name" value="CELL WALL-BINDING PROTEIN YOCH"/>
    <property type="match status" value="1"/>
</dbReference>
<dbReference type="SUPFAM" id="SSF53955">
    <property type="entry name" value="Lysozyme-like"/>
    <property type="match status" value="1"/>
</dbReference>
<keyword evidence="3" id="KW-0378">Hydrolase</keyword>
<dbReference type="PANTHER" id="PTHR39160:SF4">
    <property type="entry name" value="RESUSCITATION-PROMOTING FACTOR RPFB"/>
    <property type="match status" value="1"/>
</dbReference>
<dbReference type="CDD" id="cd13925">
    <property type="entry name" value="RPF"/>
    <property type="match status" value="1"/>
</dbReference>
<dbReference type="InterPro" id="IPR010618">
    <property type="entry name" value="RPF"/>
</dbReference>
<sequence>MSVLSRINSSTSRTPRIAVALLLIVLIAGGIMGTAMYKNVTIDVDGELKTVATMRTSVEGILQEQGYDPSGGDLVQPAPGEGVGDGETITFHRLKTLTVNVDGSPREIKTNATTVEQALAQVNLVSDSIEIEGPTTAQLPVSGGLVNVVLPKKVHLTDGSEKVTKDIAAKTVAELLADTGKPLAPTDEVTPAPETPVTNNMDITVTRIRTETITVTEPVAPPENKVDDPNLVKDRKVVKKPGTPGSQEVTYEVTTVNGKETAKKQVDAEVKVEPVAAEVAVGTKPGAPYVPPGSVWDALAQCEATGNWAINTGNGFYGGVQFDQNTWDRWGGQEYAPRADLATREEQIAIATKTQAAQGWGAWPSCSSKLGLR</sequence>